<accession>A0ABU2GG55</accession>
<dbReference type="SUPFAM" id="SSF53474">
    <property type="entry name" value="alpha/beta-Hydrolases"/>
    <property type="match status" value="1"/>
</dbReference>
<dbReference type="InterPro" id="IPR050228">
    <property type="entry name" value="Carboxylesterase_BioH"/>
</dbReference>
<dbReference type="Proteomes" id="UP001257060">
    <property type="component" value="Unassembled WGS sequence"/>
</dbReference>
<organism evidence="2 3">
    <name type="scientific">Halogeometricum salsisoli</name>
    <dbReference type="NCBI Taxonomy" id="2950536"/>
    <lineage>
        <taxon>Archaea</taxon>
        <taxon>Methanobacteriati</taxon>
        <taxon>Methanobacteriota</taxon>
        <taxon>Stenosarchaea group</taxon>
        <taxon>Halobacteria</taxon>
        <taxon>Halobacteriales</taxon>
        <taxon>Haloferacaceae</taxon>
        <taxon>Halogeometricum</taxon>
    </lineage>
</organism>
<proteinExistence type="predicted"/>
<keyword evidence="2" id="KW-0378">Hydrolase</keyword>
<dbReference type="PRINTS" id="PR00111">
    <property type="entry name" value="ABHYDROLASE"/>
</dbReference>
<name>A0ABU2GG55_9EURY</name>
<dbReference type="InterPro" id="IPR000073">
    <property type="entry name" value="AB_hydrolase_1"/>
</dbReference>
<evidence type="ECO:0000259" key="1">
    <source>
        <dbReference type="Pfam" id="PF12697"/>
    </source>
</evidence>
<sequence>METVTHHGRETAYRFTDRGGAGPTLLFVHGSGGTHAVWKSQFRLADETPVAALDLSGHGESEDVNADSGYEALSAYVDDVVAVAEETGASVLVGNSLGGAVALTVALEREVPLDGLVLTGTGARLRVLEDLLRWLSEDFERAVEFLHQPELLFADSESEYTEFSREAMQSVGRAVTERDFRTCHEFDVRDDVGRISTPALALVGEHDQLTPRRYHEYLAEEMPDCELGVVEDAAHLAMLERPEAFNVAVRDFVERRLGE</sequence>
<dbReference type="InterPro" id="IPR029058">
    <property type="entry name" value="AB_hydrolase_fold"/>
</dbReference>
<dbReference type="GO" id="GO:0016787">
    <property type="term" value="F:hydrolase activity"/>
    <property type="evidence" value="ECO:0007669"/>
    <property type="project" value="UniProtKB-KW"/>
</dbReference>
<evidence type="ECO:0000313" key="2">
    <source>
        <dbReference type="EMBL" id="MDS0299278.1"/>
    </source>
</evidence>
<feature type="domain" description="AB hydrolase-1" evidence="1">
    <location>
        <begin position="25"/>
        <end position="246"/>
    </location>
</feature>
<evidence type="ECO:0000313" key="3">
    <source>
        <dbReference type="Proteomes" id="UP001257060"/>
    </source>
</evidence>
<protein>
    <submittedName>
        <fullName evidence="2">Alpha/beta hydrolase</fullName>
    </submittedName>
</protein>
<dbReference type="PANTHER" id="PTHR43194">
    <property type="entry name" value="HYDROLASE ALPHA/BETA FOLD FAMILY"/>
    <property type="match status" value="1"/>
</dbReference>
<dbReference type="RefSeq" id="WP_310924140.1">
    <property type="nucleotide sequence ID" value="NZ_JAMQOP010000002.1"/>
</dbReference>
<dbReference type="PANTHER" id="PTHR43194:SF2">
    <property type="entry name" value="PEROXISOMAL MEMBRANE PROTEIN LPX1"/>
    <property type="match status" value="1"/>
</dbReference>
<dbReference type="Gene3D" id="3.40.50.1820">
    <property type="entry name" value="alpha/beta hydrolase"/>
    <property type="match status" value="1"/>
</dbReference>
<comment type="caution">
    <text evidence="2">The sequence shown here is derived from an EMBL/GenBank/DDBJ whole genome shotgun (WGS) entry which is preliminary data.</text>
</comment>
<gene>
    <name evidence="2" type="ORF">NDI76_11055</name>
</gene>
<dbReference type="Pfam" id="PF12697">
    <property type="entry name" value="Abhydrolase_6"/>
    <property type="match status" value="1"/>
</dbReference>
<keyword evidence="3" id="KW-1185">Reference proteome</keyword>
<reference evidence="2 3" key="1">
    <citation type="submission" date="2022-06" db="EMBL/GenBank/DDBJ databases">
        <title>Halogeometricum sp. a new haloarchaeum isolate from saline soil.</title>
        <authorList>
            <person name="Strakova D."/>
            <person name="Galisteo C."/>
            <person name="Sanchez-Porro C."/>
            <person name="Ventosa A."/>
        </authorList>
    </citation>
    <scope>NUCLEOTIDE SEQUENCE [LARGE SCALE GENOMIC DNA]</scope>
    <source>
        <strain evidence="2 3">S1BR25-6</strain>
    </source>
</reference>
<dbReference type="EMBL" id="JAMQOP010000002">
    <property type="protein sequence ID" value="MDS0299278.1"/>
    <property type="molecule type" value="Genomic_DNA"/>
</dbReference>